<dbReference type="GO" id="GO:0015035">
    <property type="term" value="F:protein-disulfide reductase activity"/>
    <property type="evidence" value="ECO:0007669"/>
    <property type="project" value="InterPro"/>
</dbReference>
<dbReference type="RefSeq" id="WP_090410271.1">
    <property type="nucleotide sequence ID" value="NZ_CP047050.1"/>
</dbReference>
<dbReference type="AlphaFoldDB" id="A0A1G8GIE3"/>
<dbReference type="InterPro" id="IPR007263">
    <property type="entry name" value="DCC1-like"/>
</dbReference>
<evidence type="ECO:0000313" key="2">
    <source>
        <dbReference type="Proteomes" id="UP000243588"/>
    </source>
</evidence>
<name>A0A1G8GIE3_9FLAO</name>
<accession>A0A1G8GIE3</accession>
<dbReference type="PANTHER" id="PTHR33639">
    <property type="entry name" value="THIOL-DISULFIDE OXIDOREDUCTASE DCC"/>
    <property type="match status" value="1"/>
</dbReference>
<gene>
    <name evidence="1" type="ORF">SAMN05421818_1282</name>
</gene>
<evidence type="ECO:0000313" key="1">
    <source>
        <dbReference type="EMBL" id="SDH94047.1"/>
    </source>
</evidence>
<protein>
    <submittedName>
        <fullName evidence="1">Predicted thiol-disulfide oxidoreductase YuxK, DCC family</fullName>
    </submittedName>
</protein>
<sequence>MLDIPRNKKIILFDGVCNLCDNTVQKVIKADKNDQFRFASLDSEIGKQILDYIGVDRQKMDSIVLYQPGISYYLKSQAAFKIASYLGLPYSLINIFSVFPKALTDIGYDFIAKNRYKWYGKKESCMIPNESIKQKFL</sequence>
<dbReference type="PANTHER" id="PTHR33639:SF2">
    <property type="entry name" value="DUF393 DOMAIN-CONTAINING PROTEIN"/>
    <property type="match status" value="1"/>
</dbReference>
<reference evidence="2" key="1">
    <citation type="submission" date="2016-10" db="EMBL/GenBank/DDBJ databases">
        <authorList>
            <person name="Varghese N."/>
            <person name="Submissions S."/>
        </authorList>
    </citation>
    <scope>NUCLEOTIDE SEQUENCE [LARGE SCALE GENOMIC DNA]</scope>
    <source>
        <strain evidence="2">DSM 23313</strain>
    </source>
</reference>
<dbReference type="Proteomes" id="UP000243588">
    <property type="component" value="Unassembled WGS sequence"/>
</dbReference>
<dbReference type="STRING" id="702745.SAMN05421818_1282"/>
<dbReference type="InterPro" id="IPR052927">
    <property type="entry name" value="DCC_oxidoreductase"/>
</dbReference>
<organism evidence="1 2">
    <name type="scientific">Myroides phaeus</name>
    <dbReference type="NCBI Taxonomy" id="702745"/>
    <lineage>
        <taxon>Bacteria</taxon>
        <taxon>Pseudomonadati</taxon>
        <taxon>Bacteroidota</taxon>
        <taxon>Flavobacteriia</taxon>
        <taxon>Flavobacteriales</taxon>
        <taxon>Flavobacteriaceae</taxon>
        <taxon>Myroides</taxon>
    </lineage>
</organism>
<proteinExistence type="predicted"/>
<keyword evidence="2" id="KW-1185">Reference proteome</keyword>
<dbReference type="EMBL" id="FNDQ01000028">
    <property type="protein sequence ID" value="SDH94047.1"/>
    <property type="molecule type" value="Genomic_DNA"/>
</dbReference>
<dbReference type="Pfam" id="PF04134">
    <property type="entry name" value="DCC1-like"/>
    <property type="match status" value="1"/>
</dbReference>
<dbReference type="OrthoDB" id="9785438at2"/>